<dbReference type="InterPro" id="IPR036291">
    <property type="entry name" value="NAD(P)-bd_dom_sf"/>
</dbReference>
<evidence type="ECO:0000313" key="3">
    <source>
        <dbReference type="Proteomes" id="UP001238603"/>
    </source>
</evidence>
<dbReference type="Proteomes" id="UP001238603">
    <property type="component" value="Unassembled WGS sequence"/>
</dbReference>
<dbReference type="PANTHER" id="PTHR48079:SF6">
    <property type="entry name" value="NAD(P)-BINDING DOMAIN-CONTAINING PROTEIN-RELATED"/>
    <property type="match status" value="1"/>
</dbReference>
<reference evidence="2 3" key="1">
    <citation type="submission" date="2023-06" db="EMBL/GenBank/DDBJ databases">
        <title>Pelomonas sp. APW6 16S ribosomal RNA gene genome sequencing and assembly.</title>
        <authorList>
            <person name="Woo H."/>
        </authorList>
    </citation>
    <scope>NUCLEOTIDE SEQUENCE [LARGE SCALE GENOMIC DNA]</scope>
    <source>
        <strain evidence="2 3">APW6</strain>
    </source>
</reference>
<dbReference type="Gene3D" id="3.40.50.720">
    <property type="entry name" value="NAD(P)-binding Rossmann-like Domain"/>
    <property type="match status" value="1"/>
</dbReference>
<name>A0ABT7LCY2_9BURK</name>
<feature type="domain" description="NAD-dependent epimerase/dehydratase" evidence="1">
    <location>
        <begin position="18"/>
        <end position="262"/>
    </location>
</feature>
<dbReference type="Pfam" id="PF01370">
    <property type="entry name" value="Epimerase"/>
    <property type="match status" value="1"/>
</dbReference>
<dbReference type="SUPFAM" id="SSF51735">
    <property type="entry name" value="NAD(P)-binding Rossmann-fold domains"/>
    <property type="match status" value="1"/>
</dbReference>
<gene>
    <name evidence="2" type="ORF">QRD43_02305</name>
</gene>
<keyword evidence="3" id="KW-1185">Reference proteome</keyword>
<dbReference type="PANTHER" id="PTHR48079">
    <property type="entry name" value="PROTEIN YEEZ"/>
    <property type="match status" value="1"/>
</dbReference>
<comment type="caution">
    <text evidence="2">The sequence shown here is derived from an EMBL/GenBank/DDBJ whole genome shotgun (WGS) entry which is preliminary data.</text>
</comment>
<protein>
    <submittedName>
        <fullName evidence="2">SDR family oxidoreductase</fullName>
    </submittedName>
</protein>
<dbReference type="InterPro" id="IPR001509">
    <property type="entry name" value="Epimerase_deHydtase"/>
</dbReference>
<organism evidence="2 3">
    <name type="scientific">Roseateles subflavus</name>
    <dbReference type="NCBI Taxonomy" id="3053353"/>
    <lineage>
        <taxon>Bacteria</taxon>
        <taxon>Pseudomonadati</taxon>
        <taxon>Pseudomonadota</taxon>
        <taxon>Betaproteobacteria</taxon>
        <taxon>Burkholderiales</taxon>
        <taxon>Sphaerotilaceae</taxon>
        <taxon>Roseateles</taxon>
    </lineage>
</organism>
<proteinExistence type="predicted"/>
<evidence type="ECO:0000313" key="2">
    <source>
        <dbReference type="EMBL" id="MDL5030724.1"/>
    </source>
</evidence>
<dbReference type="RefSeq" id="WP_285980854.1">
    <property type="nucleotide sequence ID" value="NZ_JASVDS010000001.1"/>
</dbReference>
<accession>A0ABT7LCY2</accession>
<sequence>MTLEHPLAPAASPGAATILITGATGQIGRWLLHRLLCLAPETPLVLALRDPQAQQAALRSWLAARGIPGLVLAQLQAVPYRLEDTVAAQALVGRLRPGVVLHLAARFEWGLRRADARRAQVQATEALWDAQTDPCGHAGRFIALGGYMTQHRPHLERLGISDAGNTDWARLYRRIGGYEASKLETQAHMSARATRLGRPWLCVHPATVCGHSREGELPRHAALHALCRQLLRGRLSALPGSHRHQLPLVSADHLADFLAHLALDGDIVTGDYLLLDHGSPSFHDLVHQLANALGVRAPRLALPLPLMRAVLRLPGMAAWSGASAEGLDFLLEAPRFDTAAAEALARRWQLQAAPLDAALTATARFVRQEALA</sequence>
<evidence type="ECO:0000259" key="1">
    <source>
        <dbReference type="Pfam" id="PF01370"/>
    </source>
</evidence>
<dbReference type="InterPro" id="IPR051783">
    <property type="entry name" value="NAD(P)-dependent_oxidoreduct"/>
</dbReference>
<dbReference type="EMBL" id="JASVDS010000001">
    <property type="protein sequence ID" value="MDL5030724.1"/>
    <property type="molecule type" value="Genomic_DNA"/>
</dbReference>